<feature type="compositionally biased region" description="Low complexity" evidence="7">
    <location>
        <begin position="617"/>
        <end position="647"/>
    </location>
</feature>
<feature type="compositionally biased region" description="Low complexity" evidence="7">
    <location>
        <begin position="170"/>
        <end position="195"/>
    </location>
</feature>
<dbReference type="InterPro" id="IPR035979">
    <property type="entry name" value="RBD_domain_sf"/>
</dbReference>
<dbReference type="PANTHER" id="PTHR12801:SF115">
    <property type="entry name" value="FI18136P1-RELATED"/>
    <property type="match status" value="1"/>
</dbReference>
<keyword evidence="4" id="KW-0378">Hydrolase</keyword>
<dbReference type="GO" id="GO:0003676">
    <property type="term" value="F:nucleic acid binding"/>
    <property type="evidence" value="ECO:0007669"/>
    <property type="project" value="InterPro"/>
</dbReference>
<feature type="region of interest" description="Disordered" evidence="7">
    <location>
        <begin position="65"/>
        <end position="116"/>
    </location>
</feature>
<keyword evidence="6" id="KW-0539">Nucleus</keyword>
<feature type="compositionally biased region" description="Basic and acidic residues" evidence="7">
    <location>
        <begin position="702"/>
        <end position="724"/>
    </location>
</feature>
<gene>
    <name evidence="9" type="ORF">Agub_g10021</name>
</gene>
<keyword evidence="5" id="KW-0269">Exonuclease</keyword>
<dbReference type="PANTHER" id="PTHR12801">
    <property type="entry name" value="RNA EXONUCLEASE REXO1 / RECO3 FAMILY MEMBER-RELATED"/>
    <property type="match status" value="1"/>
</dbReference>
<protein>
    <recommendedName>
        <fullName evidence="8">Exonuclease domain-containing protein</fullName>
    </recommendedName>
</protein>
<feature type="compositionally biased region" description="Low complexity" evidence="7">
    <location>
        <begin position="573"/>
        <end position="586"/>
    </location>
</feature>
<feature type="domain" description="Exonuclease" evidence="8">
    <location>
        <begin position="245"/>
        <end position="430"/>
    </location>
</feature>
<dbReference type="SUPFAM" id="SSF53098">
    <property type="entry name" value="Ribonuclease H-like"/>
    <property type="match status" value="1"/>
</dbReference>
<feature type="region of interest" description="Disordered" evidence="7">
    <location>
        <begin position="549"/>
        <end position="787"/>
    </location>
</feature>
<dbReference type="InterPro" id="IPR013520">
    <property type="entry name" value="Ribonucl_H"/>
</dbReference>
<feature type="compositionally biased region" description="Gly residues" evidence="7">
    <location>
        <begin position="561"/>
        <end position="572"/>
    </location>
</feature>
<feature type="compositionally biased region" description="Basic and acidic residues" evidence="7">
    <location>
        <begin position="768"/>
        <end position="777"/>
    </location>
</feature>
<reference evidence="9 10" key="1">
    <citation type="journal article" date="2021" name="Sci. Rep.">
        <title>Genome sequencing of the multicellular alga Astrephomene provides insights into convergent evolution of germ-soma differentiation.</title>
        <authorList>
            <person name="Yamashita S."/>
            <person name="Yamamoto K."/>
            <person name="Matsuzaki R."/>
            <person name="Suzuki S."/>
            <person name="Yamaguchi H."/>
            <person name="Hirooka S."/>
            <person name="Minakuchi Y."/>
            <person name="Miyagishima S."/>
            <person name="Kawachi M."/>
            <person name="Toyoda A."/>
            <person name="Nozaki H."/>
        </authorList>
    </citation>
    <scope>NUCLEOTIDE SEQUENCE [LARGE SCALE GENOMIC DNA]</scope>
    <source>
        <strain evidence="9 10">NIES-4017</strain>
    </source>
</reference>
<comment type="similarity">
    <text evidence="2">Belongs to the REXO1/REXO3 family.</text>
</comment>
<feature type="compositionally biased region" description="Basic and acidic residues" evidence="7">
    <location>
        <begin position="587"/>
        <end position="616"/>
    </location>
</feature>
<dbReference type="InterPro" id="IPR047021">
    <property type="entry name" value="REXO1/3/4-like"/>
</dbReference>
<feature type="compositionally biased region" description="Basic and acidic residues" evidence="7">
    <location>
        <begin position="648"/>
        <end position="663"/>
    </location>
</feature>
<dbReference type="GO" id="GO:0004527">
    <property type="term" value="F:exonuclease activity"/>
    <property type="evidence" value="ECO:0007669"/>
    <property type="project" value="UniProtKB-KW"/>
</dbReference>
<evidence type="ECO:0000256" key="3">
    <source>
        <dbReference type="ARBA" id="ARBA00022722"/>
    </source>
</evidence>
<feature type="compositionally biased region" description="Basic residues" evidence="7">
    <location>
        <begin position="778"/>
        <end position="787"/>
    </location>
</feature>
<dbReference type="AlphaFoldDB" id="A0AAD3DX01"/>
<feature type="compositionally biased region" description="Acidic residues" evidence="7">
    <location>
        <begin position="67"/>
        <end position="76"/>
    </location>
</feature>
<evidence type="ECO:0000256" key="6">
    <source>
        <dbReference type="ARBA" id="ARBA00023242"/>
    </source>
</evidence>
<feature type="region of interest" description="Disordered" evidence="7">
    <location>
        <begin position="136"/>
        <end position="195"/>
    </location>
</feature>
<keyword evidence="10" id="KW-1185">Reference proteome</keyword>
<comment type="caution">
    <text evidence="9">The sequence shown here is derived from an EMBL/GenBank/DDBJ whole genome shotgun (WGS) entry which is preliminary data.</text>
</comment>
<feature type="compositionally biased region" description="Low complexity" evidence="7">
    <location>
        <begin position="153"/>
        <end position="163"/>
    </location>
</feature>
<dbReference type="InterPro" id="IPR036397">
    <property type="entry name" value="RNaseH_sf"/>
</dbReference>
<keyword evidence="3" id="KW-0540">Nuclease</keyword>
<dbReference type="Gene3D" id="3.30.420.10">
    <property type="entry name" value="Ribonuclease H-like superfamily/Ribonuclease H"/>
    <property type="match status" value="1"/>
</dbReference>
<dbReference type="InterPro" id="IPR012337">
    <property type="entry name" value="RNaseH-like_sf"/>
</dbReference>
<evidence type="ECO:0000256" key="4">
    <source>
        <dbReference type="ARBA" id="ARBA00022801"/>
    </source>
</evidence>
<feature type="compositionally biased region" description="Basic residues" evidence="7">
    <location>
        <begin position="743"/>
        <end position="752"/>
    </location>
</feature>
<feature type="compositionally biased region" description="Basic and acidic residues" evidence="7">
    <location>
        <begin position="91"/>
        <end position="104"/>
    </location>
</feature>
<evidence type="ECO:0000313" key="10">
    <source>
        <dbReference type="Proteomes" id="UP001054857"/>
    </source>
</evidence>
<organism evidence="9 10">
    <name type="scientific">Astrephomene gubernaculifera</name>
    <dbReference type="NCBI Taxonomy" id="47775"/>
    <lineage>
        <taxon>Eukaryota</taxon>
        <taxon>Viridiplantae</taxon>
        <taxon>Chlorophyta</taxon>
        <taxon>core chlorophytes</taxon>
        <taxon>Chlorophyceae</taxon>
        <taxon>CS clade</taxon>
        <taxon>Chlamydomonadales</taxon>
        <taxon>Astrephomenaceae</taxon>
        <taxon>Astrephomene</taxon>
    </lineage>
</organism>
<evidence type="ECO:0000256" key="7">
    <source>
        <dbReference type="SAM" id="MobiDB-lite"/>
    </source>
</evidence>
<evidence type="ECO:0000313" key="9">
    <source>
        <dbReference type="EMBL" id="GFR48203.1"/>
    </source>
</evidence>
<evidence type="ECO:0000256" key="5">
    <source>
        <dbReference type="ARBA" id="ARBA00022839"/>
    </source>
</evidence>
<proteinExistence type="inferred from homology"/>
<accession>A0AAD3DX01</accession>
<sequence length="787" mass="84586">MPRDDPSALYKDASKELLLEFVKHAGNHGFRGSKGEWAEYTKAIGTGAPPNKRTREELEGFVASIFEEGDDDAASDGDGREETDNAQEGPNDAKSEDGKPESGGKAKRHHSWAESRELARSYLKWLKTIHKEKAKGLGILPPVGPPASDAKQQQESQPQQPESQPEEPQQESPQQPQQKKPQQQQQQKQPQQAQQELQTGQVSVWSLVHKTQQHPKYVSSFKMASYRPDWVRTKRRLLDASQVPQLLALDCEMCATEDDPSALLGVCVVDEWGRVLYRQLVRPPGTITDLRTNLTGVTEADLANVTLTAKDAQRAVRRLLEGRGLEGLPGAEAAAASSSPAAQPHDRPVVLVGHALQHDLLALRIDHEPVIDTAMLYSYRILTCVPGLKDLAKQLLGLDMRSGAGGVHDSMEDAAVAMRLVMRELQMARLTSQLEPPQVKVPLEEQSKLFVHGLPSGTTEMAVRALFSKRGDLLRIEGDVKERKVHAVFKSSYHANENFKDLPGQPQKDSTGRFFKEVPLGTTGAMCKVRKMAAHDGWSFYVSTAIPRSLRVRQPHPQGSGRPGGIRGGMGARGPQPGSRGGARPAAARELKKDGEAGGDGERQAKRQKRGHEGDPVKVAGTGAKEGGAAAAAGASAAAGGAAAAPKVKVEKAGGQAQKEEGQPKAQAAAVDGTAAGPAAAATVPVPAKEAKEKKDKKREKKEKAEKEGKEEPSKGTKRGREEGAGGGEGGVEASGDAEGRKEAKRAKKEKAKKREREEGQEAGGRAEVVEHGEGSTKKAKKVKKAE</sequence>
<comment type="subcellular location">
    <subcellularLocation>
        <location evidence="1">Nucleus</location>
    </subcellularLocation>
</comment>
<dbReference type="GO" id="GO:0005634">
    <property type="term" value="C:nucleus"/>
    <property type="evidence" value="ECO:0007669"/>
    <property type="project" value="UniProtKB-SubCell"/>
</dbReference>
<name>A0AAD3DX01_9CHLO</name>
<dbReference type="SUPFAM" id="SSF54928">
    <property type="entry name" value="RNA-binding domain, RBD"/>
    <property type="match status" value="1"/>
</dbReference>
<dbReference type="EMBL" id="BMAR01000022">
    <property type="protein sequence ID" value="GFR48203.1"/>
    <property type="molecule type" value="Genomic_DNA"/>
</dbReference>
<evidence type="ECO:0000256" key="2">
    <source>
        <dbReference type="ARBA" id="ARBA00006357"/>
    </source>
</evidence>
<dbReference type="Proteomes" id="UP001054857">
    <property type="component" value="Unassembled WGS sequence"/>
</dbReference>
<dbReference type="InterPro" id="IPR034922">
    <property type="entry name" value="REX1-like_exo"/>
</dbReference>
<evidence type="ECO:0000256" key="1">
    <source>
        <dbReference type="ARBA" id="ARBA00004123"/>
    </source>
</evidence>
<dbReference type="SMART" id="SM00479">
    <property type="entry name" value="EXOIII"/>
    <property type="match status" value="1"/>
</dbReference>
<evidence type="ECO:0000259" key="8">
    <source>
        <dbReference type="SMART" id="SM00479"/>
    </source>
</evidence>
<feature type="compositionally biased region" description="Low complexity" evidence="7">
    <location>
        <begin position="665"/>
        <end position="688"/>
    </location>
</feature>
<dbReference type="CDD" id="cd06145">
    <property type="entry name" value="REX1_like"/>
    <property type="match status" value="1"/>
</dbReference>